<dbReference type="InterPro" id="IPR011992">
    <property type="entry name" value="EF-hand-dom_pair"/>
</dbReference>
<dbReference type="InterPro" id="IPR018247">
    <property type="entry name" value="EF_Hand_1_Ca_BS"/>
</dbReference>
<sequence length="294" mass="32685">MGNAQSPPNPRFATASRAFTQQELKDLRSLFASLAAQSRSDYKYVSLSTFQDYFGISGPLASRLFDLLTQKRNDGMLTYEDLVISKAVYEKGTLEEIEEFIYELCDVNGDGFLERCDIGAILDSINDTIFTPKKTQTSLNSSPISLKAFLNAAEFSKEAEGKSENNMSLVDFRNWCNLVPSAKKYLESLLIPPNTVRPGFQVPHMLFPKNLSPEAVALQKEHAWHIVGALTQMKAEQWKLVYHSSVNGLSFSTFMGNISSVEGPTILVIKDIDGYIYGGYASLPGRGIMIFMVT</sequence>
<dbReference type="Gene3D" id="1.10.238.10">
    <property type="entry name" value="EF-hand"/>
    <property type="match status" value="1"/>
</dbReference>
<gene>
    <name evidence="3" type="ORF">KSP40_PGU014451</name>
</gene>
<dbReference type="PANTHER" id="PTHR23354">
    <property type="entry name" value="NUCLEOLAR PROTEIN 7/ESTROGEN RECEPTOR COACTIVATOR-RELATED"/>
    <property type="match status" value="1"/>
</dbReference>
<name>A0ABR2MIG3_9ASPA</name>
<evidence type="ECO:0000313" key="3">
    <source>
        <dbReference type="EMBL" id="KAK8963944.1"/>
    </source>
</evidence>
<keyword evidence="4" id="KW-1185">Reference proteome</keyword>
<dbReference type="InterPro" id="IPR006571">
    <property type="entry name" value="TLDc_dom"/>
</dbReference>
<dbReference type="Pfam" id="PF07534">
    <property type="entry name" value="TLD"/>
    <property type="match status" value="1"/>
</dbReference>
<dbReference type="SUPFAM" id="SSF47473">
    <property type="entry name" value="EF-hand"/>
    <property type="match status" value="1"/>
</dbReference>
<feature type="domain" description="TLDc" evidence="2">
    <location>
        <begin position="216"/>
        <end position="294"/>
    </location>
</feature>
<dbReference type="PROSITE" id="PS51886">
    <property type="entry name" value="TLDC"/>
    <property type="match status" value="1"/>
</dbReference>
<comment type="caution">
    <text evidence="3">The sequence shown here is derived from an EMBL/GenBank/DDBJ whole genome shotgun (WGS) entry which is preliminary data.</text>
</comment>
<evidence type="ECO:0000256" key="1">
    <source>
        <dbReference type="ARBA" id="ARBA00022837"/>
    </source>
</evidence>
<organism evidence="3 4">
    <name type="scientific">Platanthera guangdongensis</name>
    <dbReference type="NCBI Taxonomy" id="2320717"/>
    <lineage>
        <taxon>Eukaryota</taxon>
        <taxon>Viridiplantae</taxon>
        <taxon>Streptophyta</taxon>
        <taxon>Embryophyta</taxon>
        <taxon>Tracheophyta</taxon>
        <taxon>Spermatophyta</taxon>
        <taxon>Magnoliopsida</taxon>
        <taxon>Liliopsida</taxon>
        <taxon>Asparagales</taxon>
        <taxon>Orchidaceae</taxon>
        <taxon>Orchidoideae</taxon>
        <taxon>Orchideae</taxon>
        <taxon>Orchidinae</taxon>
        <taxon>Platanthera</taxon>
    </lineage>
</organism>
<dbReference type="PANTHER" id="PTHR23354:SF95">
    <property type="entry name" value="CALCIUM-BINDING EF-HAND FAMILY PROTEIN-RELATED"/>
    <property type="match status" value="1"/>
</dbReference>
<evidence type="ECO:0000259" key="2">
    <source>
        <dbReference type="PROSITE" id="PS51886"/>
    </source>
</evidence>
<keyword evidence="1" id="KW-0106">Calcium</keyword>
<reference evidence="3 4" key="1">
    <citation type="journal article" date="2022" name="Nat. Plants">
        <title>Genomes of leafy and leafless Platanthera orchids illuminate the evolution of mycoheterotrophy.</title>
        <authorList>
            <person name="Li M.H."/>
            <person name="Liu K.W."/>
            <person name="Li Z."/>
            <person name="Lu H.C."/>
            <person name="Ye Q.L."/>
            <person name="Zhang D."/>
            <person name="Wang J.Y."/>
            <person name="Li Y.F."/>
            <person name="Zhong Z.M."/>
            <person name="Liu X."/>
            <person name="Yu X."/>
            <person name="Liu D.K."/>
            <person name="Tu X.D."/>
            <person name="Liu B."/>
            <person name="Hao Y."/>
            <person name="Liao X.Y."/>
            <person name="Jiang Y.T."/>
            <person name="Sun W.H."/>
            <person name="Chen J."/>
            <person name="Chen Y.Q."/>
            <person name="Ai Y."/>
            <person name="Zhai J.W."/>
            <person name="Wu S.S."/>
            <person name="Zhou Z."/>
            <person name="Hsiao Y.Y."/>
            <person name="Wu W.L."/>
            <person name="Chen Y.Y."/>
            <person name="Lin Y.F."/>
            <person name="Hsu J.L."/>
            <person name="Li C.Y."/>
            <person name="Wang Z.W."/>
            <person name="Zhao X."/>
            <person name="Zhong W.Y."/>
            <person name="Ma X.K."/>
            <person name="Ma L."/>
            <person name="Huang J."/>
            <person name="Chen G.Z."/>
            <person name="Huang M.Z."/>
            <person name="Huang L."/>
            <person name="Peng D.H."/>
            <person name="Luo Y.B."/>
            <person name="Zou S.Q."/>
            <person name="Chen S.P."/>
            <person name="Lan S."/>
            <person name="Tsai W.C."/>
            <person name="Van de Peer Y."/>
            <person name="Liu Z.J."/>
        </authorList>
    </citation>
    <scope>NUCLEOTIDE SEQUENCE [LARGE SCALE GENOMIC DNA]</scope>
    <source>
        <strain evidence="3">Lor288</strain>
    </source>
</reference>
<dbReference type="EMBL" id="JBBWWR010000007">
    <property type="protein sequence ID" value="KAK8963944.1"/>
    <property type="molecule type" value="Genomic_DNA"/>
</dbReference>
<evidence type="ECO:0000313" key="4">
    <source>
        <dbReference type="Proteomes" id="UP001412067"/>
    </source>
</evidence>
<protein>
    <recommendedName>
        <fullName evidence="2">TLDc domain-containing protein</fullName>
    </recommendedName>
</protein>
<dbReference type="Proteomes" id="UP001412067">
    <property type="component" value="Unassembled WGS sequence"/>
</dbReference>
<accession>A0ABR2MIG3</accession>
<proteinExistence type="predicted"/>
<dbReference type="PROSITE" id="PS00018">
    <property type="entry name" value="EF_HAND_1"/>
    <property type="match status" value="1"/>
</dbReference>